<dbReference type="EMBL" id="SZPX01000006">
    <property type="protein sequence ID" value="TKI69056.1"/>
    <property type="molecule type" value="Genomic_DNA"/>
</dbReference>
<dbReference type="AlphaFoldDB" id="A0A4U2Z495"/>
<dbReference type="RefSeq" id="WP_137014404.1">
    <property type="nucleotide sequence ID" value="NZ_SZPX01000006.1"/>
</dbReference>
<evidence type="ECO:0000313" key="2">
    <source>
        <dbReference type="Proteomes" id="UP000309561"/>
    </source>
</evidence>
<accession>A0A4U2Z495</accession>
<dbReference type="OrthoDB" id="9884445at2"/>
<sequence length="82" mass="9109">MQELVEKLKGMKSATKAQYDVMIESHAYKEVIKNLKEAGLEKDDLSDEEFDALLSEQKKRANSFAKGALGASGIFLFLELLG</sequence>
<name>A0A4U2Z495_9BACT</name>
<gene>
    <name evidence="1" type="ORF">FCU45_08835</name>
</gene>
<proteinExistence type="predicted"/>
<evidence type="ECO:0000313" key="1">
    <source>
        <dbReference type="EMBL" id="TKI69056.1"/>
    </source>
</evidence>
<protein>
    <submittedName>
        <fullName evidence="1">Uncharacterized protein</fullName>
    </submittedName>
</protein>
<comment type="caution">
    <text evidence="1">The sequence shown here is derived from an EMBL/GenBank/DDBJ whole genome shotgun (WGS) entry which is preliminary data.</text>
</comment>
<dbReference type="Proteomes" id="UP000309561">
    <property type="component" value="Unassembled WGS sequence"/>
</dbReference>
<organism evidence="1 2">
    <name type="scientific">Sulfurimonas crateris</name>
    <dbReference type="NCBI Taxonomy" id="2574727"/>
    <lineage>
        <taxon>Bacteria</taxon>
        <taxon>Pseudomonadati</taxon>
        <taxon>Campylobacterota</taxon>
        <taxon>Epsilonproteobacteria</taxon>
        <taxon>Campylobacterales</taxon>
        <taxon>Sulfurimonadaceae</taxon>
        <taxon>Sulfurimonas</taxon>
    </lineage>
</organism>
<keyword evidence="2" id="KW-1185">Reference proteome</keyword>
<reference evidence="1 2" key="1">
    <citation type="submission" date="2019-04" db="EMBL/GenBank/DDBJ databases">
        <title>Sulfurimonas crateris sp. nov. a facultative anaerobic sulfur-oxidizing chemolithautotrophic bacterium isolated from a terrestrial mud vulcano.</title>
        <authorList>
            <person name="Ratnikova N.M."/>
            <person name="Slobodkin A.I."/>
            <person name="Merkel A.Y."/>
            <person name="Novikov A."/>
            <person name="Bonch-Osmolovskaya E.A."/>
            <person name="Slobodkina G.B."/>
        </authorList>
    </citation>
    <scope>NUCLEOTIDE SEQUENCE [LARGE SCALE GENOMIC DNA]</scope>
    <source>
        <strain evidence="1 2">SN118</strain>
    </source>
</reference>